<dbReference type="EMBL" id="KZ309222">
    <property type="protein sequence ID" value="KAG8237766.1"/>
    <property type="molecule type" value="Genomic_DNA"/>
</dbReference>
<evidence type="ECO:0000256" key="1">
    <source>
        <dbReference type="SAM" id="Phobius"/>
    </source>
</evidence>
<evidence type="ECO:0000313" key="2">
    <source>
        <dbReference type="EMBL" id="KAG8237766.1"/>
    </source>
</evidence>
<dbReference type="AlphaFoldDB" id="A0A8K0KLY8"/>
<accession>A0A8K0KLY8</accession>
<reference evidence="2" key="2">
    <citation type="submission" date="2017-10" db="EMBL/GenBank/DDBJ databases">
        <title>Ladona fulva Genome sequencing and assembly.</title>
        <authorList>
            <person name="Murali S."/>
            <person name="Richards S."/>
            <person name="Bandaranaike D."/>
            <person name="Bellair M."/>
            <person name="Blankenburg K."/>
            <person name="Chao H."/>
            <person name="Dinh H."/>
            <person name="Doddapaneni H."/>
            <person name="Dugan-Rocha S."/>
            <person name="Elkadiri S."/>
            <person name="Gnanaolivu R."/>
            <person name="Hernandez B."/>
            <person name="Skinner E."/>
            <person name="Javaid M."/>
            <person name="Lee S."/>
            <person name="Li M."/>
            <person name="Ming W."/>
            <person name="Munidasa M."/>
            <person name="Muniz J."/>
            <person name="Nguyen L."/>
            <person name="Hughes D."/>
            <person name="Osuji N."/>
            <person name="Pu L.-L."/>
            <person name="Puazo M."/>
            <person name="Qu C."/>
            <person name="Quiroz J."/>
            <person name="Raj R."/>
            <person name="Weissenberger G."/>
            <person name="Xin Y."/>
            <person name="Zou X."/>
            <person name="Han Y."/>
            <person name="Worley K."/>
            <person name="Muzny D."/>
            <person name="Gibbs R."/>
        </authorList>
    </citation>
    <scope>NUCLEOTIDE SEQUENCE</scope>
    <source>
        <strain evidence="2">Sampled in the wild</strain>
    </source>
</reference>
<keyword evidence="3" id="KW-1185">Reference proteome</keyword>
<sequence>MELEPIGLVFVFFFGVILVIQFIAMLMHRLGTLSHILASTELGCYCAKKLEDVSNDVMTVGEAYIFSMQIQKLAGINDDNKHQRKSSRIDRYQVGRRKTAVRLEESINKPQRNINTLDEAFRTRMDSLKP</sequence>
<keyword evidence="1" id="KW-0812">Transmembrane</keyword>
<name>A0A8K0KLY8_LADFU</name>
<gene>
    <name evidence="2" type="ORF">J437_LFUL017830</name>
</gene>
<feature type="non-terminal residue" evidence="2">
    <location>
        <position position="1"/>
    </location>
</feature>
<dbReference type="OrthoDB" id="370884at2759"/>
<keyword evidence="1" id="KW-0472">Membrane</keyword>
<organism evidence="2 3">
    <name type="scientific">Ladona fulva</name>
    <name type="common">Scarce chaser dragonfly</name>
    <name type="synonym">Libellula fulva</name>
    <dbReference type="NCBI Taxonomy" id="123851"/>
    <lineage>
        <taxon>Eukaryota</taxon>
        <taxon>Metazoa</taxon>
        <taxon>Ecdysozoa</taxon>
        <taxon>Arthropoda</taxon>
        <taxon>Hexapoda</taxon>
        <taxon>Insecta</taxon>
        <taxon>Pterygota</taxon>
        <taxon>Palaeoptera</taxon>
        <taxon>Odonata</taxon>
        <taxon>Epiprocta</taxon>
        <taxon>Anisoptera</taxon>
        <taxon>Libelluloidea</taxon>
        <taxon>Libellulidae</taxon>
        <taxon>Ladona</taxon>
    </lineage>
</organism>
<proteinExistence type="predicted"/>
<comment type="caution">
    <text evidence="2">The sequence shown here is derived from an EMBL/GenBank/DDBJ whole genome shotgun (WGS) entry which is preliminary data.</text>
</comment>
<reference evidence="2" key="1">
    <citation type="submission" date="2013-04" db="EMBL/GenBank/DDBJ databases">
        <authorList>
            <person name="Qu J."/>
            <person name="Murali S.C."/>
            <person name="Bandaranaike D."/>
            <person name="Bellair M."/>
            <person name="Blankenburg K."/>
            <person name="Chao H."/>
            <person name="Dinh H."/>
            <person name="Doddapaneni H."/>
            <person name="Downs B."/>
            <person name="Dugan-Rocha S."/>
            <person name="Elkadiri S."/>
            <person name="Gnanaolivu R.D."/>
            <person name="Hernandez B."/>
            <person name="Javaid M."/>
            <person name="Jayaseelan J.C."/>
            <person name="Lee S."/>
            <person name="Li M."/>
            <person name="Ming W."/>
            <person name="Munidasa M."/>
            <person name="Muniz J."/>
            <person name="Nguyen L."/>
            <person name="Ongeri F."/>
            <person name="Osuji N."/>
            <person name="Pu L.-L."/>
            <person name="Puazo M."/>
            <person name="Qu C."/>
            <person name="Quiroz J."/>
            <person name="Raj R."/>
            <person name="Weissenberger G."/>
            <person name="Xin Y."/>
            <person name="Zou X."/>
            <person name="Han Y."/>
            <person name="Richards S."/>
            <person name="Worley K."/>
            <person name="Muzny D."/>
            <person name="Gibbs R."/>
        </authorList>
    </citation>
    <scope>NUCLEOTIDE SEQUENCE</scope>
    <source>
        <strain evidence="2">Sampled in the wild</strain>
    </source>
</reference>
<feature type="transmembrane region" description="Helical" evidence="1">
    <location>
        <begin position="6"/>
        <end position="27"/>
    </location>
</feature>
<evidence type="ECO:0000313" key="3">
    <source>
        <dbReference type="Proteomes" id="UP000792457"/>
    </source>
</evidence>
<dbReference type="Proteomes" id="UP000792457">
    <property type="component" value="Unassembled WGS sequence"/>
</dbReference>
<protein>
    <submittedName>
        <fullName evidence="2">Uncharacterized protein</fullName>
    </submittedName>
</protein>
<keyword evidence="1" id="KW-1133">Transmembrane helix</keyword>